<evidence type="ECO:0000256" key="1">
    <source>
        <dbReference type="SAM" id="MobiDB-lite"/>
    </source>
</evidence>
<sequence>MRACPDRRRRQAGGGTPNRQSYAPHAVPGIGLECKPVAELMTTCGATGSVQTTICRTHTAKASPCGVSSGDGTATQLEHRHG</sequence>
<keyword evidence="3" id="KW-1185">Reference proteome</keyword>
<reference evidence="2 3" key="1">
    <citation type="submission" date="2016-06" db="EMBL/GenBank/DDBJ databases">
        <authorList>
            <person name="Kjaerup R.B."/>
            <person name="Dalgaard T.S."/>
            <person name="Juul-Madsen H.R."/>
        </authorList>
    </citation>
    <scope>NUCLEOTIDE SEQUENCE [LARGE SCALE GENOMIC DNA]</scope>
    <source>
        <strain evidence="2 3">DSM 16361</strain>
    </source>
</reference>
<name>A0A238D5P3_THIDL</name>
<dbReference type="Proteomes" id="UP000214566">
    <property type="component" value="Unassembled WGS sequence"/>
</dbReference>
<protein>
    <submittedName>
        <fullName evidence="2">Uncharacterized protein</fullName>
    </submittedName>
</protein>
<organism evidence="2 3">
    <name type="scientific">Thiomonas delicata</name>
    <name type="common">Thiomonas cuprina</name>
    <dbReference type="NCBI Taxonomy" id="364030"/>
    <lineage>
        <taxon>Bacteria</taxon>
        <taxon>Pseudomonadati</taxon>
        <taxon>Pseudomonadota</taxon>
        <taxon>Betaproteobacteria</taxon>
        <taxon>Burkholderiales</taxon>
        <taxon>Thiomonas</taxon>
    </lineage>
</organism>
<evidence type="ECO:0000313" key="3">
    <source>
        <dbReference type="Proteomes" id="UP000214566"/>
    </source>
</evidence>
<evidence type="ECO:0000313" key="2">
    <source>
        <dbReference type="EMBL" id="SBP88555.1"/>
    </source>
</evidence>
<dbReference type="AlphaFoldDB" id="A0A238D5P3"/>
<dbReference type="EMBL" id="FLMQ01000056">
    <property type="protein sequence ID" value="SBP88555.1"/>
    <property type="molecule type" value="Genomic_DNA"/>
</dbReference>
<accession>A0A238D5P3</accession>
<feature type="region of interest" description="Disordered" evidence="1">
    <location>
        <begin position="1"/>
        <end position="25"/>
    </location>
</feature>
<proteinExistence type="predicted"/>
<gene>
    <name evidence="2" type="ORF">THIARS_70175</name>
</gene>